<feature type="region of interest" description="Disordered" evidence="1">
    <location>
        <begin position="210"/>
        <end position="235"/>
    </location>
</feature>
<feature type="compositionally biased region" description="Low complexity" evidence="1">
    <location>
        <begin position="140"/>
        <end position="153"/>
    </location>
</feature>
<evidence type="ECO:0000256" key="1">
    <source>
        <dbReference type="SAM" id="MobiDB-lite"/>
    </source>
</evidence>
<name>W9R387_9ROSA</name>
<dbReference type="InterPro" id="IPR021916">
    <property type="entry name" value="DUF3527"/>
</dbReference>
<dbReference type="OrthoDB" id="1939710at2759"/>
<dbReference type="KEGG" id="mnt:21407023"/>
<protein>
    <recommendedName>
        <fullName evidence="4">Bromo-adjacent domain-containing protein</fullName>
    </recommendedName>
</protein>
<dbReference type="PANTHER" id="PTHR31390:SF0">
    <property type="entry name" value="DOMAIN PROTEIN, PUTATIVE (DUF3527)-RELATED"/>
    <property type="match status" value="1"/>
</dbReference>
<feature type="compositionally biased region" description="Low complexity" evidence="1">
    <location>
        <begin position="222"/>
        <end position="233"/>
    </location>
</feature>
<feature type="region of interest" description="Disordered" evidence="1">
    <location>
        <begin position="137"/>
        <end position="160"/>
    </location>
</feature>
<accession>W9R387</accession>
<dbReference type="AlphaFoldDB" id="W9R387"/>
<evidence type="ECO:0000313" key="2">
    <source>
        <dbReference type="EMBL" id="EXB37351.1"/>
    </source>
</evidence>
<dbReference type="eggNOG" id="ENOG502QSDE">
    <property type="taxonomic scope" value="Eukaryota"/>
</dbReference>
<sequence>MGLEMELDRDKNCVVDLSPNTVLPTQQSLSYNGKRRTKGRSTQKDDIFILKEDFREISFSRYRSISCKNIPSRPVTHDYNVEFKRGSIYQSSREVRKMKKMGPTEGRRKIEVSRSSDISFSIVDSLCSSDEENLKRRSSKASCNSSSRTPSSSDGFIEICLDPSSRGNNSAETVGGGSVDLKLRSDPVVGPLSNSNELLERDAVQTLHKSVSAKVEMPPSPSLSESDCSSKASSKARFSPIRKMFDPFMKSKSLRSPLGHAMEHGKIKATGLTNMRINRTSARSLFPKFSDIALDSECEFQFVKSKNQSPLSCSPVHLHGYLKLENKQGLPLFEFSLQCPEDVYVAKTWKAKDAFNWVYSFHSIDNGKKSNASRWGWFDSEKDSSMVGQMQVSCYLCSELKDGVFDNSMVTEFVLYDIAHARLSVSAQEKLNSTIDNIKSSNGSDPKSVAEKLELDKGTHTGEVKHQQQKSTSNNSEFDSLNPYPWAAVNLHPSLEIAAIVMQAPFEKRESLKYKRGDKCSDKTHKNLLNLSMVEPRKQEVLDSRTPDKVKVVLPAGNHGLPSAESGIPSSLLDRWRLGGGCDCGGWDMACPLTVLGNPHFRCANSQSLVENQMPMELFVQGVKDNTPALTMTVVEEGLYAVDFHAQLSTLQAFSICVAILHGTETSVDAGEERDRQLSPGNSLKVLIEEEVKFLIEAVTAEKKNVTKRVKEIPPSYVLNPPFSPIARV</sequence>
<dbReference type="Proteomes" id="UP000030645">
    <property type="component" value="Unassembled WGS sequence"/>
</dbReference>
<proteinExistence type="predicted"/>
<organism evidence="2 3">
    <name type="scientific">Morus notabilis</name>
    <dbReference type="NCBI Taxonomy" id="981085"/>
    <lineage>
        <taxon>Eukaryota</taxon>
        <taxon>Viridiplantae</taxon>
        <taxon>Streptophyta</taxon>
        <taxon>Embryophyta</taxon>
        <taxon>Tracheophyta</taxon>
        <taxon>Spermatophyta</taxon>
        <taxon>Magnoliopsida</taxon>
        <taxon>eudicotyledons</taxon>
        <taxon>Gunneridae</taxon>
        <taxon>Pentapetalae</taxon>
        <taxon>rosids</taxon>
        <taxon>fabids</taxon>
        <taxon>Rosales</taxon>
        <taxon>Moraceae</taxon>
        <taxon>Moreae</taxon>
        <taxon>Morus</taxon>
    </lineage>
</organism>
<dbReference type="Pfam" id="PF12043">
    <property type="entry name" value="DUF3527"/>
    <property type="match status" value="1"/>
</dbReference>
<evidence type="ECO:0008006" key="4">
    <source>
        <dbReference type="Google" id="ProtNLM"/>
    </source>
</evidence>
<keyword evidence="3" id="KW-1185">Reference proteome</keyword>
<dbReference type="STRING" id="981085.W9R387"/>
<gene>
    <name evidence="2" type="ORF">L484_024278</name>
</gene>
<reference evidence="3" key="1">
    <citation type="submission" date="2013-01" db="EMBL/GenBank/DDBJ databases">
        <title>Draft Genome Sequence of a Mulberry Tree, Morus notabilis C.K. Schneid.</title>
        <authorList>
            <person name="He N."/>
            <person name="Zhao S."/>
        </authorList>
    </citation>
    <scope>NUCLEOTIDE SEQUENCE</scope>
</reference>
<feature type="compositionally biased region" description="Polar residues" evidence="1">
    <location>
        <begin position="469"/>
        <end position="478"/>
    </location>
</feature>
<evidence type="ECO:0000313" key="3">
    <source>
        <dbReference type="Proteomes" id="UP000030645"/>
    </source>
</evidence>
<dbReference type="EMBL" id="KE343612">
    <property type="protein sequence ID" value="EXB37351.1"/>
    <property type="molecule type" value="Genomic_DNA"/>
</dbReference>
<dbReference type="PANTHER" id="PTHR31390">
    <property type="entry name" value="EXPRESSED PROTEIN"/>
    <property type="match status" value="1"/>
</dbReference>
<feature type="region of interest" description="Disordered" evidence="1">
    <location>
        <begin position="458"/>
        <end position="478"/>
    </location>
</feature>